<keyword evidence="7" id="KW-0539">Nucleus</keyword>
<sequence length="96" mass="10781">MTLFSGMFEALIGKKITIEMKNDLSFSGTLNSVDKYMNMVISDLDKSGQYETTAAKLLNRVFVRGSDVRYAYLDRSAVDVEQLEELTRKEGLSAKS</sequence>
<dbReference type="InterPro" id="IPR016654">
    <property type="entry name" value="U6_snRNA_Lsm2"/>
</dbReference>
<dbReference type="PANTHER" id="PTHR13829:SF2">
    <property type="entry name" value="U6 SNRNA-ASSOCIATED SM-LIKE PROTEIN LSM2"/>
    <property type="match status" value="1"/>
</dbReference>
<dbReference type="PANTHER" id="PTHR13829">
    <property type="entry name" value="SNRNP CORE PROTEIN FAMILY MEMBER"/>
    <property type="match status" value="1"/>
</dbReference>
<dbReference type="InterPro" id="IPR010920">
    <property type="entry name" value="LSM_dom_sf"/>
</dbReference>
<organism evidence="10 11">
    <name type="scientific">Blattamonas nauphoetae</name>
    <dbReference type="NCBI Taxonomy" id="2049346"/>
    <lineage>
        <taxon>Eukaryota</taxon>
        <taxon>Metamonada</taxon>
        <taxon>Preaxostyla</taxon>
        <taxon>Oxymonadida</taxon>
        <taxon>Blattamonas</taxon>
    </lineage>
</organism>
<evidence type="ECO:0000256" key="1">
    <source>
        <dbReference type="ARBA" id="ARBA00004123"/>
    </source>
</evidence>
<accession>A0ABQ9XWJ4</accession>
<evidence type="ECO:0000256" key="3">
    <source>
        <dbReference type="ARBA" id="ARBA00022664"/>
    </source>
</evidence>
<proteinExistence type="inferred from homology"/>
<evidence type="ECO:0000256" key="4">
    <source>
        <dbReference type="ARBA" id="ARBA00022728"/>
    </source>
</evidence>
<comment type="subcellular location">
    <subcellularLocation>
        <location evidence="1">Nucleus</location>
    </subcellularLocation>
</comment>
<keyword evidence="6" id="KW-0508">mRNA splicing</keyword>
<evidence type="ECO:0000256" key="7">
    <source>
        <dbReference type="ARBA" id="ARBA00023242"/>
    </source>
</evidence>
<dbReference type="SUPFAM" id="SSF50182">
    <property type="entry name" value="Sm-like ribonucleoproteins"/>
    <property type="match status" value="1"/>
</dbReference>
<keyword evidence="8" id="KW-0687">Ribonucleoprotein</keyword>
<dbReference type="PROSITE" id="PS52002">
    <property type="entry name" value="SM"/>
    <property type="match status" value="1"/>
</dbReference>
<dbReference type="InterPro" id="IPR001163">
    <property type="entry name" value="Sm_dom_euk/arc"/>
</dbReference>
<evidence type="ECO:0000313" key="11">
    <source>
        <dbReference type="Proteomes" id="UP001281761"/>
    </source>
</evidence>
<protein>
    <submittedName>
        <fullName evidence="10">U6 snRNA-associated Sm-like protein LSm2</fullName>
    </submittedName>
</protein>
<keyword evidence="3" id="KW-0507">mRNA processing</keyword>
<name>A0ABQ9XWJ4_9EUKA</name>
<dbReference type="Pfam" id="PF01423">
    <property type="entry name" value="LSM"/>
    <property type="match status" value="1"/>
</dbReference>
<keyword evidence="4" id="KW-0747">Spliceosome</keyword>
<gene>
    <name evidence="10" type="ORF">BLNAU_9194</name>
</gene>
<evidence type="ECO:0000256" key="6">
    <source>
        <dbReference type="ARBA" id="ARBA00023187"/>
    </source>
</evidence>
<feature type="domain" description="Sm" evidence="9">
    <location>
        <begin position="3"/>
        <end position="77"/>
    </location>
</feature>
<dbReference type="Gene3D" id="2.30.30.100">
    <property type="match status" value="1"/>
</dbReference>
<evidence type="ECO:0000256" key="5">
    <source>
        <dbReference type="ARBA" id="ARBA00022884"/>
    </source>
</evidence>
<reference evidence="10 11" key="1">
    <citation type="journal article" date="2022" name="bioRxiv">
        <title>Genomics of Preaxostyla Flagellates Illuminates Evolutionary Transitions and the Path Towards Mitochondrial Loss.</title>
        <authorList>
            <person name="Novak L.V.F."/>
            <person name="Treitli S.C."/>
            <person name="Pyrih J."/>
            <person name="Halakuc P."/>
            <person name="Pipaliya S.V."/>
            <person name="Vacek V."/>
            <person name="Brzon O."/>
            <person name="Soukal P."/>
            <person name="Eme L."/>
            <person name="Dacks J.B."/>
            <person name="Karnkowska A."/>
            <person name="Elias M."/>
            <person name="Hampl V."/>
        </authorList>
    </citation>
    <scope>NUCLEOTIDE SEQUENCE [LARGE SCALE GENOMIC DNA]</scope>
    <source>
        <strain evidence="10">NAU3</strain>
        <tissue evidence="10">Gut</tissue>
    </source>
</reference>
<dbReference type="InterPro" id="IPR047575">
    <property type="entry name" value="Sm"/>
</dbReference>
<evidence type="ECO:0000256" key="2">
    <source>
        <dbReference type="ARBA" id="ARBA00006850"/>
    </source>
</evidence>
<evidence type="ECO:0000313" key="10">
    <source>
        <dbReference type="EMBL" id="KAK2955843.1"/>
    </source>
</evidence>
<dbReference type="Proteomes" id="UP001281761">
    <property type="component" value="Unassembled WGS sequence"/>
</dbReference>
<dbReference type="EMBL" id="JARBJD010000062">
    <property type="protein sequence ID" value="KAK2955843.1"/>
    <property type="molecule type" value="Genomic_DNA"/>
</dbReference>
<comment type="caution">
    <text evidence="10">The sequence shown here is derived from an EMBL/GenBank/DDBJ whole genome shotgun (WGS) entry which is preliminary data.</text>
</comment>
<keyword evidence="11" id="KW-1185">Reference proteome</keyword>
<evidence type="ECO:0000256" key="8">
    <source>
        <dbReference type="ARBA" id="ARBA00023274"/>
    </source>
</evidence>
<comment type="similarity">
    <text evidence="2">Belongs to the snRNP Sm proteins family.</text>
</comment>
<dbReference type="SMART" id="SM00651">
    <property type="entry name" value="Sm"/>
    <property type="match status" value="1"/>
</dbReference>
<evidence type="ECO:0000259" key="9">
    <source>
        <dbReference type="PROSITE" id="PS52002"/>
    </source>
</evidence>
<keyword evidence="5" id="KW-0694">RNA-binding</keyword>